<dbReference type="PROSITE" id="PS00217">
    <property type="entry name" value="SUGAR_TRANSPORT_2"/>
    <property type="match status" value="1"/>
</dbReference>
<dbReference type="GO" id="GO:0015798">
    <property type="term" value="P:myo-inositol transport"/>
    <property type="evidence" value="ECO:0007669"/>
    <property type="project" value="UniProtKB-ARBA"/>
</dbReference>
<feature type="transmembrane region" description="Helical" evidence="8">
    <location>
        <begin position="202"/>
        <end position="221"/>
    </location>
</feature>
<dbReference type="EMBL" id="AZNH01000001">
    <property type="protein sequence ID" value="KID92439.1"/>
    <property type="molecule type" value="Genomic_DNA"/>
</dbReference>
<dbReference type="Gene3D" id="1.20.1250.20">
    <property type="entry name" value="MFS general substrate transporter like domains"/>
    <property type="match status" value="1"/>
</dbReference>
<feature type="transmembrane region" description="Helical" evidence="8">
    <location>
        <begin position="502"/>
        <end position="520"/>
    </location>
</feature>
<dbReference type="PANTHER" id="PTHR48020:SF4">
    <property type="entry name" value="SYMPORT, PUTATIVE (AFU_ORTHOLOGUE AFUA_3G11790)-RELATED"/>
    <property type="match status" value="1"/>
</dbReference>
<keyword evidence="5 8" id="KW-1133">Transmembrane helix</keyword>
<feature type="transmembrane region" description="Helical" evidence="8">
    <location>
        <begin position="292"/>
        <end position="312"/>
    </location>
</feature>
<dbReference type="InterPro" id="IPR020846">
    <property type="entry name" value="MFS_dom"/>
</dbReference>
<dbReference type="InterPro" id="IPR005828">
    <property type="entry name" value="MFS_sugar_transport-like"/>
</dbReference>
<dbReference type="SUPFAM" id="SSF103473">
    <property type="entry name" value="MFS general substrate transporter"/>
    <property type="match status" value="1"/>
</dbReference>
<feature type="transmembrane region" description="Helical" evidence="8">
    <location>
        <begin position="118"/>
        <end position="136"/>
    </location>
</feature>
<comment type="subcellular location">
    <subcellularLocation>
        <location evidence="1">Membrane</location>
        <topology evidence="1">Multi-pass membrane protein</topology>
    </subcellularLocation>
</comment>
<keyword evidence="11" id="KW-1185">Reference proteome</keyword>
<sequence length="724" mass="80856">MTTPLTHPAYSNNYRDRTFAIAKTRSANDRAVIENPLAHFTDAELELDVRNFAETFLPSVRYQELLRAARVGKDIQIYDEAARQPAGYEERNRLAVILTEEEKIALRNEKDIAFSEKGMLAVIATVSLAAFLQGFVQSSVNGASLYMNQWGLNPSNETSHQITPDNWKLGAANASPFFFAALVGCPLSLPINYWFGRKGGISVAAILIFASSIGAIFVTSWTQMFGVRVINGIGMGIKAVSTPILASETAVGFWRGSAILAWQLWVAFGIMMCFVFNLIFTQAANPTTTFRLIQGAPLVPAFALLIMALFVCPESPRFHLLKGPNYSVEKAYTGLKRVRNTKLQALRDLYLVSKSIEQENMDFGDLDPQAMMSPGFFWVIRDFARQFVQLFQRRRLYNAVLSTSTVNLAQQLCGGESKLNVCAFYSGIVFQQAGRSESNVITNMAYSLGFGAINFVFALPAVKSIDTLGRRRWLLLTLPFMAVFMLGAGLSENVRDDATRNGVTACFLFLFAVAYSPGLGPIPFTLASESFPLTHREAGTAWAISVNLLFAGLLAVCFPGINSALGQKGSMGIFAGLNIVAYVMVFLFVEETKQRSLEELDHIFAVSKREFMHFKVTRYLPWVIGKYVFRLERDEPKLYRDMVWGSRPVGLKQTRIEPLGEARVELRPRRPTVFQTPKFSDTTRPNMAEMEEIYPPGVAVPYAREYQDGQTPRQGTRRNDSRFQ</sequence>
<dbReference type="InterPro" id="IPR036259">
    <property type="entry name" value="MFS_trans_sf"/>
</dbReference>
<evidence type="ECO:0000256" key="6">
    <source>
        <dbReference type="ARBA" id="ARBA00023136"/>
    </source>
</evidence>
<evidence type="ECO:0000256" key="4">
    <source>
        <dbReference type="ARBA" id="ARBA00022692"/>
    </source>
</evidence>
<keyword evidence="4 8" id="KW-0812">Transmembrane</keyword>
<dbReference type="AlphaFoldDB" id="A0A0B4ICH7"/>
<reference evidence="10 11" key="1">
    <citation type="journal article" date="2014" name="Proc. Natl. Acad. Sci. U.S.A.">
        <title>Trajectory and genomic determinants of fungal-pathogen speciation and host adaptation.</title>
        <authorList>
            <person name="Hu X."/>
            <person name="Xiao G."/>
            <person name="Zheng P."/>
            <person name="Shang Y."/>
            <person name="Su Y."/>
            <person name="Zhang X."/>
            <person name="Liu X."/>
            <person name="Zhan S."/>
            <person name="St Leger R.J."/>
            <person name="Wang C."/>
        </authorList>
    </citation>
    <scope>NUCLEOTIDE SEQUENCE [LARGE SCALE GENOMIC DNA]</scope>
    <source>
        <strain evidence="10 11">ARSEF 977</strain>
    </source>
</reference>
<feature type="transmembrane region" description="Helical" evidence="8">
    <location>
        <begin position="570"/>
        <end position="589"/>
    </location>
</feature>
<proteinExistence type="inferred from homology"/>
<dbReference type="InterPro" id="IPR005829">
    <property type="entry name" value="Sugar_transporter_CS"/>
</dbReference>
<accession>A0A0B4ICH7</accession>
<dbReference type="GO" id="GO:0016020">
    <property type="term" value="C:membrane"/>
    <property type="evidence" value="ECO:0007669"/>
    <property type="project" value="UniProtKB-SubCell"/>
</dbReference>
<feature type="region of interest" description="Disordered" evidence="7">
    <location>
        <begin position="701"/>
        <end position="724"/>
    </location>
</feature>
<dbReference type="Pfam" id="PF00083">
    <property type="entry name" value="Sugar_tr"/>
    <property type="match status" value="1"/>
</dbReference>
<dbReference type="PROSITE" id="PS50850">
    <property type="entry name" value="MFS"/>
    <property type="match status" value="1"/>
</dbReference>
<feature type="transmembrane region" description="Helical" evidence="8">
    <location>
        <begin position="258"/>
        <end position="280"/>
    </location>
</feature>
<evidence type="ECO:0000256" key="3">
    <source>
        <dbReference type="ARBA" id="ARBA00022448"/>
    </source>
</evidence>
<evidence type="ECO:0000259" key="9">
    <source>
        <dbReference type="PROSITE" id="PS50850"/>
    </source>
</evidence>
<keyword evidence="3" id="KW-0813">Transport</keyword>
<feature type="transmembrane region" description="Helical" evidence="8">
    <location>
        <begin position="440"/>
        <end position="461"/>
    </location>
</feature>
<dbReference type="GO" id="GO:0022857">
    <property type="term" value="F:transmembrane transporter activity"/>
    <property type="evidence" value="ECO:0007669"/>
    <property type="project" value="InterPro"/>
</dbReference>
<keyword evidence="6 8" id="KW-0472">Membrane</keyword>
<feature type="transmembrane region" description="Helical" evidence="8">
    <location>
        <begin position="177"/>
        <end position="195"/>
    </location>
</feature>
<feature type="domain" description="Major facilitator superfamily (MFS) profile" evidence="9">
    <location>
        <begin position="122"/>
        <end position="593"/>
    </location>
</feature>
<comment type="similarity">
    <text evidence="2">Belongs to the major facilitator superfamily. Sugar transporter (TC 2.A.1.1) family.</text>
</comment>
<evidence type="ECO:0000256" key="7">
    <source>
        <dbReference type="SAM" id="MobiDB-lite"/>
    </source>
</evidence>
<evidence type="ECO:0000313" key="11">
    <source>
        <dbReference type="Proteomes" id="UP000031192"/>
    </source>
</evidence>
<dbReference type="Proteomes" id="UP000031192">
    <property type="component" value="Unassembled WGS sequence"/>
</dbReference>
<gene>
    <name evidence="10" type="ORF">MGU_00028</name>
</gene>
<dbReference type="InterPro" id="IPR050814">
    <property type="entry name" value="Myo-inositol_Transporter"/>
</dbReference>
<organism evidence="10 11">
    <name type="scientific">Metarhizium guizhouense (strain ARSEF 977)</name>
    <dbReference type="NCBI Taxonomy" id="1276136"/>
    <lineage>
        <taxon>Eukaryota</taxon>
        <taxon>Fungi</taxon>
        <taxon>Dikarya</taxon>
        <taxon>Ascomycota</taxon>
        <taxon>Pezizomycotina</taxon>
        <taxon>Sordariomycetes</taxon>
        <taxon>Hypocreomycetidae</taxon>
        <taxon>Hypocreales</taxon>
        <taxon>Clavicipitaceae</taxon>
        <taxon>Metarhizium</taxon>
    </lineage>
</organism>
<protein>
    <submittedName>
        <fullName evidence="10">Sugar transporter</fullName>
    </submittedName>
</protein>
<evidence type="ECO:0000313" key="10">
    <source>
        <dbReference type="EMBL" id="KID92439.1"/>
    </source>
</evidence>
<evidence type="ECO:0000256" key="5">
    <source>
        <dbReference type="ARBA" id="ARBA00022989"/>
    </source>
</evidence>
<feature type="transmembrane region" description="Helical" evidence="8">
    <location>
        <begin position="473"/>
        <end position="490"/>
    </location>
</feature>
<dbReference type="PRINTS" id="PR00171">
    <property type="entry name" value="SUGRTRNSPORT"/>
</dbReference>
<evidence type="ECO:0000256" key="2">
    <source>
        <dbReference type="ARBA" id="ARBA00010992"/>
    </source>
</evidence>
<dbReference type="PANTHER" id="PTHR48020">
    <property type="entry name" value="PROTON MYO-INOSITOL COTRANSPORTER"/>
    <property type="match status" value="1"/>
</dbReference>
<keyword evidence="10" id="KW-0762">Sugar transport</keyword>
<evidence type="ECO:0000256" key="1">
    <source>
        <dbReference type="ARBA" id="ARBA00004141"/>
    </source>
</evidence>
<evidence type="ECO:0000256" key="8">
    <source>
        <dbReference type="SAM" id="Phobius"/>
    </source>
</evidence>
<dbReference type="GO" id="GO:0015791">
    <property type="term" value="P:polyol transmembrane transport"/>
    <property type="evidence" value="ECO:0007669"/>
    <property type="project" value="UniProtKB-ARBA"/>
</dbReference>
<feature type="transmembrane region" description="Helical" evidence="8">
    <location>
        <begin position="540"/>
        <end position="558"/>
    </location>
</feature>
<dbReference type="InterPro" id="IPR003663">
    <property type="entry name" value="Sugar/inositol_transpt"/>
</dbReference>
<dbReference type="HOGENOM" id="CLU_001265_43_5_1"/>
<feature type="transmembrane region" description="Helical" evidence="8">
    <location>
        <begin position="227"/>
        <end position="246"/>
    </location>
</feature>
<name>A0A0B4ICH7_METGA</name>
<dbReference type="OrthoDB" id="6339427at2759"/>
<comment type="caution">
    <text evidence="10">The sequence shown here is derived from an EMBL/GenBank/DDBJ whole genome shotgun (WGS) entry which is preliminary data.</text>
</comment>